<evidence type="ECO:0000313" key="9">
    <source>
        <dbReference type="EMBL" id="CAB3407201.1"/>
    </source>
</evidence>
<comment type="caution">
    <text evidence="9">The sequence shown here is derived from an EMBL/GenBank/DDBJ whole genome shotgun (WGS) entry which is preliminary data.</text>
</comment>
<gene>
    <name evidence="9" type="ORF">CBOVIS_LOCUS9164</name>
</gene>
<keyword evidence="10" id="KW-1185">Reference proteome</keyword>
<evidence type="ECO:0000256" key="3">
    <source>
        <dbReference type="ARBA" id="ARBA00022630"/>
    </source>
</evidence>
<evidence type="ECO:0000256" key="4">
    <source>
        <dbReference type="ARBA" id="ARBA00022827"/>
    </source>
</evidence>
<dbReference type="OrthoDB" id="66881at2759"/>
<dbReference type="GO" id="GO:0050661">
    <property type="term" value="F:NADP binding"/>
    <property type="evidence" value="ECO:0007669"/>
    <property type="project" value="InterPro"/>
</dbReference>
<comment type="similarity">
    <text evidence="2 8">Belongs to the FMO family.</text>
</comment>
<keyword evidence="6 8" id="KW-0560">Oxidoreductase</keyword>
<evidence type="ECO:0000256" key="8">
    <source>
        <dbReference type="RuleBase" id="RU361177"/>
    </source>
</evidence>
<dbReference type="InterPro" id="IPR036188">
    <property type="entry name" value="FAD/NAD-bd_sf"/>
</dbReference>
<dbReference type="PIRSF" id="PIRSF000332">
    <property type="entry name" value="FMO"/>
    <property type="match status" value="1"/>
</dbReference>
<dbReference type="Pfam" id="PF00743">
    <property type="entry name" value="FMO-like"/>
    <property type="match status" value="2"/>
</dbReference>
<accession>A0A8S1F0T3</accession>
<dbReference type="SMART" id="SM00015">
    <property type="entry name" value="IQ"/>
    <property type="match status" value="1"/>
</dbReference>
<evidence type="ECO:0000256" key="5">
    <source>
        <dbReference type="ARBA" id="ARBA00022857"/>
    </source>
</evidence>
<dbReference type="PROSITE" id="PS50096">
    <property type="entry name" value="IQ"/>
    <property type="match status" value="1"/>
</dbReference>
<reference evidence="9 10" key="1">
    <citation type="submission" date="2020-04" db="EMBL/GenBank/DDBJ databases">
        <authorList>
            <person name="Laetsch R D."/>
            <person name="Stevens L."/>
            <person name="Kumar S."/>
            <person name="Blaxter L. M."/>
        </authorList>
    </citation>
    <scope>NUCLEOTIDE SEQUENCE [LARGE SCALE GENOMIC DNA]</scope>
</reference>
<dbReference type="Pfam" id="PF00612">
    <property type="entry name" value="IQ"/>
    <property type="match status" value="1"/>
</dbReference>
<dbReference type="GO" id="GO:0050660">
    <property type="term" value="F:flavin adenine dinucleotide binding"/>
    <property type="evidence" value="ECO:0007669"/>
    <property type="project" value="InterPro"/>
</dbReference>
<organism evidence="9 10">
    <name type="scientific">Caenorhabditis bovis</name>
    <dbReference type="NCBI Taxonomy" id="2654633"/>
    <lineage>
        <taxon>Eukaryota</taxon>
        <taxon>Metazoa</taxon>
        <taxon>Ecdysozoa</taxon>
        <taxon>Nematoda</taxon>
        <taxon>Chromadorea</taxon>
        <taxon>Rhabditida</taxon>
        <taxon>Rhabditina</taxon>
        <taxon>Rhabditomorpha</taxon>
        <taxon>Rhabditoidea</taxon>
        <taxon>Rhabditidae</taxon>
        <taxon>Peloderinae</taxon>
        <taxon>Caenorhabditis</taxon>
    </lineage>
</organism>
<keyword evidence="7 8" id="KW-0503">Monooxygenase</keyword>
<keyword evidence="4 8" id="KW-0274">FAD</keyword>
<protein>
    <recommendedName>
        <fullName evidence="8">Flavin-containing monooxygenase</fullName>
        <ecNumber evidence="8">1.-.-.-</ecNumber>
    </recommendedName>
</protein>
<dbReference type="EMBL" id="CADEPM010000006">
    <property type="protein sequence ID" value="CAB3407201.1"/>
    <property type="molecule type" value="Genomic_DNA"/>
</dbReference>
<keyword evidence="3 8" id="KW-0285">Flavoprotein</keyword>
<dbReference type="AlphaFoldDB" id="A0A8S1F0T3"/>
<dbReference type="SUPFAM" id="SSF52540">
    <property type="entry name" value="P-loop containing nucleoside triphosphate hydrolases"/>
    <property type="match status" value="1"/>
</dbReference>
<proteinExistence type="inferred from homology"/>
<dbReference type="Gene3D" id="1.20.5.190">
    <property type="match status" value="1"/>
</dbReference>
<evidence type="ECO:0000256" key="7">
    <source>
        <dbReference type="ARBA" id="ARBA00023033"/>
    </source>
</evidence>
<dbReference type="InterPro" id="IPR000048">
    <property type="entry name" value="IQ_motif_EF-hand-BS"/>
</dbReference>
<dbReference type="EC" id="1.-.-.-" evidence="8"/>
<sequence>MTKSICVIGAGAAGLITAKHALNENFKVDVFEQTGKVGGTWVYSDEIGCHSSMYKIMKTNLPKEAMHYQDNLFPDDLPSFMSHEHVLEYLENFSRGIPIQFNTTVVGVTRDGDWWKVSTRNSGVENESTYDAVLVCNGHYFEPLIPFENSQIFKGAFLHSHDYRKADAFAGKSVTIIGAGPSGIDICLQVSRVAENVNLIGNKAKYPNMPDNVSQLVKHVETITETGVRTEDGEHIDSDVIIVCTGYAFKFPFLTSELLQVSHNGQVVSPLYQHICHVDYPDSLIFIGIPLSTITFPLFEIQAKFAIALLRGRVLLPDKHAMMDFEKNRMKILSSPNQYHFLMNEQWDYMRELCKLGQFEEWSYLKTLERLFKFIIEQRGKNVVSLKAFLTFRRMKYLQMHRVVIVIQSAVRGFIQRRKHEKIPSSVIAIQAAYRGGDWMV</sequence>
<dbReference type="PANTHER" id="PTHR23023">
    <property type="entry name" value="DIMETHYLANILINE MONOOXYGENASE"/>
    <property type="match status" value="1"/>
</dbReference>
<evidence type="ECO:0000313" key="10">
    <source>
        <dbReference type="Proteomes" id="UP000494206"/>
    </source>
</evidence>
<dbReference type="PRINTS" id="PR00370">
    <property type="entry name" value="FMOXYGENASE"/>
</dbReference>
<dbReference type="FunFam" id="3.50.50.60:FF:000138">
    <property type="entry name" value="Flavin-containing monooxygenase"/>
    <property type="match status" value="1"/>
</dbReference>
<dbReference type="InterPro" id="IPR020946">
    <property type="entry name" value="Flavin_mOase-like"/>
</dbReference>
<keyword evidence="5" id="KW-0521">NADP</keyword>
<dbReference type="SUPFAM" id="SSF51905">
    <property type="entry name" value="FAD/NAD(P)-binding domain"/>
    <property type="match status" value="2"/>
</dbReference>
<evidence type="ECO:0000256" key="2">
    <source>
        <dbReference type="ARBA" id="ARBA00009183"/>
    </source>
</evidence>
<dbReference type="Gene3D" id="3.50.50.60">
    <property type="entry name" value="FAD/NAD(P)-binding domain"/>
    <property type="match status" value="2"/>
</dbReference>
<dbReference type="InterPro" id="IPR050346">
    <property type="entry name" value="FMO-like"/>
</dbReference>
<dbReference type="InterPro" id="IPR000960">
    <property type="entry name" value="Flavin_mOase"/>
</dbReference>
<dbReference type="GO" id="GO:0004499">
    <property type="term" value="F:N,N-dimethylaniline monooxygenase activity"/>
    <property type="evidence" value="ECO:0007669"/>
    <property type="project" value="InterPro"/>
</dbReference>
<dbReference type="InterPro" id="IPR027417">
    <property type="entry name" value="P-loop_NTPase"/>
</dbReference>
<evidence type="ECO:0000256" key="6">
    <source>
        <dbReference type="ARBA" id="ARBA00023002"/>
    </source>
</evidence>
<name>A0A8S1F0T3_9PELO</name>
<dbReference type="Proteomes" id="UP000494206">
    <property type="component" value="Unassembled WGS sequence"/>
</dbReference>
<comment type="cofactor">
    <cofactor evidence="1 8">
        <name>FAD</name>
        <dbReference type="ChEBI" id="CHEBI:57692"/>
    </cofactor>
</comment>
<evidence type="ECO:0000256" key="1">
    <source>
        <dbReference type="ARBA" id="ARBA00001974"/>
    </source>
</evidence>